<evidence type="ECO:0000259" key="1">
    <source>
        <dbReference type="PROSITE" id="PS51554"/>
    </source>
</evidence>
<protein>
    <recommendedName>
        <fullName evidence="1">PFL domain-containing protein</fullName>
    </recommendedName>
</protein>
<dbReference type="InterPro" id="IPR004184">
    <property type="entry name" value="PFL_dom"/>
</dbReference>
<gene>
    <name evidence="2" type="ORF">S01H1_08910</name>
</gene>
<feature type="domain" description="PFL" evidence="1">
    <location>
        <begin position="31"/>
        <end position="211"/>
    </location>
</feature>
<dbReference type="EMBL" id="BARS01004555">
    <property type="protein sequence ID" value="GAF80050.1"/>
    <property type="molecule type" value="Genomic_DNA"/>
</dbReference>
<dbReference type="GO" id="GO:0005829">
    <property type="term" value="C:cytosol"/>
    <property type="evidence" value="ECO:0007669"/>
    <property type="project" value="TreeGrafter"/>
</dbReference>
<dbReference type="InterPro" id="IPR051215">
    <property type="entry name" value="GRE"/>
</dbReference>
<dbReference type="Pfam" id="PF02901">
    <property type="entry name" value="PFL-like"/>
    <property type="match status" value="1"/>
</dbReference>
<reference evidence="2" key="1">
    <citation type="journal article" date="2014" name="Front. Microbiol.">
        <title>High frequency of phylogenetically diverse reductive dehalogenase-homologous genes in deep subseafloor sedimentary metagenomes.</title>
        <authorList>
            <person name="Kawai M."/>
            <person name="Futagami T."/>
            <person name="Toyoda A."/>
            <person name="Takaki Y."/>
            <person name="Nishi S."/>
            <person name="Hori S."/>
            <person name="Arai W."/>
            <person name="Tsubouchi T."/>
            <person name="Morono Y."/>
            <person name="Uchiyama I."/>
            <person name="Ito T."/>
            <person name="Fujiyama A."/>
            <person name="Inagaki F."/>
            <person name="Takami H."/>
        </authorList>
    </citation>
    <scope>NUCLEOTIDE SEQUENCE</scope>
    <source>
        <strain evidence="2">Expedition CK06-06</strain>
    </source>
</reference>
<dbReference type="PROSITE" id="PS51554">
    <property type="entry name" value="PFL"/>
    <property type="match status" value="1"/>
</dbReference>
<dbReference type="GO" id="GO:0003824">
    <property type="term" value="F:catalytic activity"/>
    <property type="evidence" value="ECO:0007669"/>
    <property type="project" value="InterPro"/>
</dbReference>
<dbReference type="SUPFAM" id="SSF51998">
    <property type="entry name" value="PFL-like glycyl radical enzymes"/>
    <property type="match status" value="1"/>
</dbReference>
<proteinExistence type="predicted"/>
<sequence>MATALSEPLTTGAVRGRFPMEEIDATQGLTPRVERLKERYLAVKSQVVGDRAWYMMESFKKTEGEHLAIRRAKAFAQVLANMRIAIHEDEILAGAVTHLIRGAHPNVELAPLNLEVLLNQHVPPTTTSEAQESLLDDEDKAKLLAACDYWRDKYTAKRAEEMMTEHTNGKWKKFGEARIGMCQPHTPMVFTPGADYDHLLEVGFSGLIEQA</sequence>
<feature type="non-terminal residue" evidence="2">
    <location>
        <position position="211"/>
    </location>
</feature>
<comment type="caution">
    <text evidence="2">The sequence shown here is derived from an EMBL/GenBank/DDBJ whole genome shotgun (WGS) entry which is preliminary data.</text>
</comment>
<dbReference type="AlphaFoldDB" id="X0TVA6"/>
<organism evidence="2">
    <name type="scientific">marine sediment metagenome</name>
    <dbReference type="NCBI Taxonomy" id="412755"/>
    <lineage>
        <taxon>unclassified sequences</taxon>
        <taxon>metagenomes</taxon>
        <taxon>ecological metagenomes</taxon>
    </lineage>
</organism>
<dbReference type="Gene3D" id="3.20.70.20">
    <property type="match status" value="1"/>
</dbReference>
<evidence type="ECO:0000313" key="2">
    <source>
        <dbReference type="EMBL" id="GAF80050.1"/>
    </source>
</evidence>
<dbReference type="PANTHER" id="PTHR43641:SF2">
    <property type="entry name" value="DEHYDRATASE YBIW-RELATED"/>
    <property type="match status" value="1"/>
</dbReference>
<name>X0TVA6_9ZZZZ</name>
<accession>X0TVA6</accession>
<dbReference type="PANTHER" id="PTHR43641">
    <property type="entry name" value="FORMATE ACETYLTRANSFERASE 3-RELATED"/>
    <property type="match status" value="1"/>
</dbReference>